<feature type="compositionally biased region" description="Basic and acidic residues" evidence="2">
    <location>
        <begin position="240"/>
        <end position="253"/>
    </location>
</feature>
<comment type="caution">
    <text evidence="3">The sequence shown here is derived from an EMBL/GenBank/DDBJ whole genome shotgun (WGS) entry which is preliminary data.</text>
</comment>
<sequence>MEKHVTCLFINVRPQLVATDKLIAMEILECYNVDEVPEGEWYCQRCEALKMKKPVHILCCPMEDGAIRHTMIPGEFMHVVCAMWNKKIDDETEPYGVIRSQLDVDHLMEAENGPSRSTVPKKRKLLRNDIRDDTVDEEYEENEDDDDDGDEHNDIDEDNSTVAEQSRNKLLKQRKDKQQDVTKVPIKRRATAQHAKNTGPIRLFQSDQSDSEDDMGTSARKISQKSRSSVASDNGGTATEEMKSKLTKTEKGKVPKPFSSNPPLALDRHKPIINGTSTTAPPKQKLPNKTHLAVPTNATAATTARPLGMQSSILNTGIGPSNGAGSILGSGNSAANLTRSPTGLVKDYEENDYWSPAQRRNTLPHAPQTPTNDIPNTQTPSIASFDITTHVNSINRRNHQQMPLRKSMDSQNESINPQTLIALKAQFNEIFDQACFAGGKPMNQPTTGDQQTQLKLQSANMEASRLREELRRTQEQLRRATDFKKSVAEVFEALNVRIPSVTSVTLETVDTYVAEIKGMLVREGPIRASESARLADTVDKIMNEYSY</sequence>
<evidence type="ECO:0008006" key="5">
    <source>
        <dbReference type="Google" id="ProtNLM"/>
    </source>
</evidence>
<feature type="region of interest" description="Disordered" evidence="2">
    <location>
        <begin position="110"/>
        <end position="268"/>
    </location>
</feature>
<gene>
    <name evidence="3" type="ORF">EC973_009284</name>
</gene>
<dbReference type="OrthoDB" id="20839at2759"/>
<dbReference type="AlphaFoldDB" id="A0A8H7BYJ7"/>
<accession>A0A8H7BYJ7</accession>
<feature type="region of interest" description="Disordered" evidence="2">
    <location>
        <begin position="358"/>
        <end position="381"/>
    </location>
</feature>
<protein>
    <recommendedName>
        <fullName evidence="5">PHD-type domain-containing protein</fullName>
    </recommendedName>
</protein>
<organism evidence="3 4">
    <name type="scientific">Apophysomyces ossiformis</name>
    <dbReference type="NCBI Taxonomy" id="679940"/>
    <lineage>
        <taxon>Eukaryota</taxon>
        <taxon>Fungi</taxon>
        <taxon>Fungi incertae sedis</taxon>
        <taxon>Mucoromycota</taxon>
        <taxon>Mucoromycotina</taxon>
        <taxon>Mucoromycetes</taxon>
        <taxon>Mucorales</taxon>
        <taxon>Mucorineae</taxon>
        <taxon>Mucoraceae</taxon>
        <taxon>Apophysomyces</taxon>
    </lineage>
</organism>
<feature type="compositionally biased region" description="Polar residues" evidence="2">
    <location>
        <begin position="368"/>
        <end position="381"/>
    </location>
</feature>
<evidence type="ECO:0000313" key="4">
    <source>
        <dbReference type="Proteomes" id="UP000605846"/>
    </source>
</evidence>
<keyword evidence="1" id="KW-0175">Coiled coil</keyword>
<feature type="compositionally biased region" description="Polar residues" evidence="2">
    <location>
        <begin position="225"/>
        <end position="237"/>
    </location>
</feature>
<evidence type="ECO:0000256" key="2">
    <source>
        <dbReference type="SAM" id="MobiDB-lite"/>
    </source>
</evidence>
<dbReference type="Proteomes" id="UP000605846">
    <property type="component" value="Unassembled WGS sequence"/>
</dbReference>
<dbReference type="EMBL" id="JABAYA010000009">
    <property type="protein sequence ID" value="KAF7731520.1"/>
    <property type="molecule type" value="Genomic_DNA"/>
</dbReference>
<evidence type="ECO:0000256" key="1">
    <source>
        <dbReference type="SAM" id="Coils"/>
    </source>
</evidence>
<evidence type="ECO:0000313" key="3">
    <source>
        <dbReference type="EMBL" id="KAF7731520.1"/>
    </source>
</evidence>
<feature type="compositionally biased region" description="Acidic residues" evidence="2">
    <location>
        <begin position="134"/>
        <end position="159"/>
    </location>
</feature>
<reference evidence="3" key="1">
    <citation type="submission" date="2020-01" db="EMBL/GenBank/DDBJ databases">
        <title>Genome Sequencing of Three Apophysomyces-Like Fungal Strains Confirms a Novel Fungal Genus in the Mucoromycota with divergent Burkholderia-like Endosymbiotic Bacteria.</title>
        <authorList>
            <person name="Stajich J.E."/>
            <person name="Macias A.M."/>
            <person name="Carter-House D."/>
            <person name="Lovett B."/>
            <person name="Kasson L.R."/>
            <person name="Berry K."/>
            <person name="Grigoriev I."/>
            <person name="Chang Y."/>
            <person name="Spatafora J."/>
            <person name="Kasson M.T."/>
        </authorList>
    </citation>
    <scope>NUCLEOTIDE SEQUENCE</scope>
    <source>
        <strain evidence="3">NRRL A-21654</strain>
    </source>
</reference>
<feature type="coiled-coil region" evidence="1">
    <location>
        <begin position="449"/>
        <end position="483"/>
    </location>
</feature>
<keyword evidence="4" id="KW-1185">Reference proteome</keyword>
<proteinExistence type="predicted"/>
<name>A0A8H7BYJ7_9FUNG</name>